<keyword evidence="6" id="KW-1185">Reference proteome</keyword>
<keyword evidence="3" id="KW-0472">Membrane</keyword>
<accession>B0D4I7</accession>
<dbReference type="Gene3D" id="2.40.50.140">
    <property type="entry name" value="Nucleic acid-binding proteins"/>
    <property type="match status" value="1"/>
</dbReference>
<dbReference type="InterPro" id="IPR031327">
    <property type="entry name" value="MCM"/>
</dbReference>
<evidence type="ECO:0000256" key="1">
    <source>
        <dbReference type="ARBA" id="ARBA00008010"/>
    </source>
</evidence>
<dbReference type="EMBL" id="DS547097">
    <property type="protein sequence ID" value="EDR10569.1"/>
    <property type="molecule type" value="Genomic_DNA"/>
</dbReference>
<evidence type="ECO:0000259" key="4">
    <source>
        <dbReference type="Pfam" id="PF17207"/>
    </source>
</evidence>
<dbReference type="GO" id="GO:0003697">
    <property type="term" value="F:single-stranded DNA binding"/>
    <property type="evidence" value="ECO:0007669"/>
    <property type="project" value="TreeGrafter"/>
</dbReference>
<dbReference type="GO" id="GO:0000727">
    <property type="term" value="P:double-strand break repair via break-induced replication"/>
    <property type="evidence" value="ECO:0007669"/>
    <property type="project" value="TreeGrafter"/>
</dbReference>
<dbReference type="InterPro" id="IPR033762">
    <property type="entry name" value="MCM_OB"/>
</dbReference>
<dbReference type="GO" id="GO:1902975">
    <property type="term" value="P:mitotic DNA replication initiation"/>
    <property type="evidence" value="ECO:0007669"/>
    <property type="project" value="TreeGrafter"/>
</dbReference>
<dbReference type="RefSeq" id="XP_001879019.1">
    <property type="nucleotide sequence ID" value="XM_001878984.1"/>
</dbReference>
<dbReference type="InParanoid" id="B0D4I7"/>
<dbReference type="KEGG" id="lbc:LACBIDRAFT_317158"/>
<name>B0D4I7_LACBS</name>
<dbReference type="PANTHER" id="PTHR11630">
    <property type="entry name" value="DNA REPLICATION LICENSING FACTOR MCM FAMILY MEMBER"/>
    <property type="match status" value="1"/>
</dbReference>
<dbReference type="Pfam" id="PF17207">
    <property type="entry name" value="MCM_OB"/>
    <property type="match status" value="1"/>
</dbReference>
<feature type="transmembrane region" description="Helical" evidence="3">
    <location>
        <begin position="145"/>
        <end position="164"/>
    </location>
</feature>
<dbReference type="InterPro" id="IPR012340">
    <property type="entry name" value="NA-bd_OB-fold"/>
</dbReference>
<dbReference type="SUPFAM" id="SSF50249">
    <property type="entry name" value="Nucleic acid-binding proteins"/>
    <property type="match status" value="1"/>
</dbReference>
<reference evidence="5 6" key="1">
    <citation type="journal article" date="2008" name="Nature">
        <title>The genome of Laccaria bicolor provides insights into mycorrhizal symbiosis.</title>
        <authorList>
            <person name="Martin F."/>
            <person name="Aerts A."/>
            <person name="Ahren D."/>
            <person name="Brun A."/>
            <person name="Danchin E.G.J."/>
            <person name="Duchaussoy F."/>
            <person name="Gibon J."/>
            <person name="Kohler A."/>
            <person name="Lindquist E."/>
            <person name="Pereda V."/>
            <person name="Salamov A."/>
            <person name="Shapiro H.J."/>
            <person name="Wuyts J."/>
            <person name="Blaudez D."/>
            <person name="Buee M."/>
            <person name="Brokstein P."/>
            <person name="Canbaeck B."/>
            <person name="Cohen D."/>
            <person name="Courty P.E."/>
            <person name="Coutinho P.M."/>
            <person name="Delaruelle C."/>
            <person name="Detter J.C."/>
            <person name="Deveau A."/>
            <person name="DiFazio S."/>
            <person name="Duplessis S."/>
            <person name="Fraissinet-Tachet L."/>
            <person name="Lucic E."/>
            <person name="Frey-Klett P."/>
            <person name="Fourrey C."/>
            <person name="Feussner I."/>
            <person name="Gay G."/>
            <person name="Grimwood J."/>
            <person name="Hoegger P.J."/>
            <person name="Jain P."/>
            <person name="Kilaru S."/>
            <person name="Labbe J."/>
            <person name="Lin Y.C."/>
            <person name="Legue V."/>
            <person name="Le Tacon F."/>
            <person name="Marmeisse R."/>
            <person name="Melayah D."/>
            <person name="Montanini B."/>
            <person name="Muratet M."/>
            <person name="Nehls U."/>
            <person name="Niculita-Hirzel H."/>
            <person name="Oudot-Le Secq M.P."/>
            <person name="Peter M."/>
            <person name="Quesneville H."/>
            <person name="Rajashekar B."/>
            <person name="Reich M."/>
            <person name="Rouhier N."/>
            <person name="Schmutz J."/>
            <person name="Yin T."/>
            <person name="Chalot M."/>
            <person name="Henrissat B."/>
            <person name="Kuees U."/>
            <person name="Lucas S."/>
            <person name="Van de Peer Y."/>
            <person name="Podila G.K."/>
            <person name="Polle A."/>
            <person name="Pukkila P.J."/>
            <person name="Richardson P.M."/>
            <person name="Rouze P."/>
            <person name="Sanders I.R."/>
            <person name="Stajich J.E."/>
            <person name="Tunlid A."/>
            <person name="Tuskan G."/>
            <person name="Grigoriev I.V."/>
        </authorList>
    </citation>
    <scope>NUCLEOTIDE SEQUENCE [LARGE SCALE GENOMIC DNA]</scope>
    <source>
        <strain evidence="6">S238N-H82 / ATCC MYA-4686</strain>
    </source>
</reference>
<dbReference type="GO" id="GO:0017116">
    <property type="term" value="F:single-stranded DNA helicase activity"/>
    <property type="evidence" value="ECO:0007669"/>
    <property type="project" value="TreeGrafter"/>
</dbReference>
<dbReference type="GO" id="GO:0005524">
    <property type="term" value="F:ATP binding"/>
    <property type="evidence" value="ECO:0007669"/>
    <property type="project" value="InterPro"/>
</dbReference>
<dbReference type="OrthoDB" id="3252172at2759"/>
<evidence type="ECO:0000256" key="2">
    <source>
        <dbReference type="ARBA" id="ARBA00022705"/>
    </source>
</evidence>
<evidence type="ECO:0000256" key="3">
    <source>
        <dbReference type="SAM" id="Phobius"/>
    </source>
</evidence>
<evidence type="ECO:0000313" key="5">
    <source>
        <dbReference type="EMBL" id="EDR10569.1"/>
    </source>
</evidence>
<dbReference type="GO" id="GO:0042555">
    <property type="term" value="C:MCM complex"/>
    <property type="evidence" value="ECO:0007669"/>
    <property type="project" value="TreeGrafter"/>
</dbReference>
<dbReference type="PANTHER" id="PTHR11630:SF66">
    <property type="entry name" value="DNA REPLICATION LICENSING FACTOR MCM4"/>
    <property type="match status" value="1"/>
</dbReference>
<protein>
    <submittedName>
        <fullName evidence="5">Predicted protein</fullName>
    </submittedName>
</protein>
<feature type="domain" description="MCM OB" evidence="4">
    <location>
        <begin position="211"/>
        <end position="276"/>
    </location>
</feature>
<dbReference type="GO" id="GO:0005634">
    <property type="term" value="C:nucleus"/>
    <property type="evidence" value="ECO:0007669"/>
    <property type="project" value="TreeGrafter"/>
</dbReference>
<keyword evidence="2" id="KW-0235">DNA replication</keyword>
<dbReference type="Proteomes" id="UP000001194">
    <property type="component" value="Unassembled WGS sequence"/>
</dbReference>
<dbReference type="HOGENOM" id="CLU_868971_0_0_1"/>
<keyword evidence="3" id="KW-0812">Transmembrane</keyword>
<gene>
    <name evidence="5" type="ORF">LACBIDRAFT_317158</name>
</gene>
<sequence>MRYSYNARWTFGFMKTDSARRAVLANSGFPGTKHACQSHCRCQKQNLKISSSVTDDWATARPISSCRMAWRVPSHALRRIIMTTPASVIFSVPFSSTQSMQSWIKPKSLSHALIQGGMSCRRTGKRNYAKPWYDQFPCTKWMHTLYTIPLHLCVCLLFVCYFLFVHAIHSNGPHQQIVNLLAYPPSKKLHSQLVKYPQEVVPAMDQTVNKRDLNPTDTDKLVAIKGLVIRATPVIPDMKVAFFRCLSYSHIVQVEIDRSKIEEPARYPHDICGSVGTMSQTPHTISLSIYNELVDVLKHGDCLVVTGIFRSIPLNVNPHQ</sequence>
<dbReference type="AlphaFoldDB" id="B0D4I7"/>
<dbReference type="GO" id="GO:0006271">
    <property type="term" value="P:DNA strand elongation involved in DNA replication"/>
    <property type="evidence" value="ECO:0007669"/>
    <property type="project" value="TreeGrafter"/>
</dbReference>
<dbReference type="GeneID" id="6074445"/>
<proteinExistence type="inferred from homology"/>
<evidence type="ECO:0000313" key="6">
    <source>
        <dbReference type="Proteomes" id="UP000001194"/>
    </source>
</evidence>
<organism evidence="6">
    <name type="scientific">Laccaria bicolor (strain S238N-H82 / ATCC MYA-4686)</name>
    <name type="common">Bicoloured deceiver</name>
    <name type="synonym">Laccaria laccata var. bicolor</name>
    <dbReference type="NCBI Taxonomy" id="486041"/>
    <lineage>
        <taxon>Eukaryota</taxon>
        <taxon>Fungi</taxon>
        <taxon>Dikarya</taxon>
        <taxon>Basidiomycota</taxon>
        <taxon>Agaricomycotina</taxon>
        <taxon>Agaricomycetes</taxon>
        <taxon>Agaricomycetidae</taxon>
        <taxon>Agaricales</taxon>
        <taxon>Agaricineae</taxon>
        <taxon>Hydnangiaceae</taxon>
        <taxon>Laccaria</taxon>
    </lineage>
</organism>
<dbReference type="STRING" id="486041.B0D4I7"/>
<keyword evidence="3" id="KW-1133">Transmembrane helix</keyword>
<comment type="similarity">
    <text evidence="1">Belongs to the MCM family.</text>
</comment>